<keyword evidence="2" id="KW-0540">Nuclease</keyword>
<dbReference type="InterPro" id="IPR002711">
    <property type="entry name" value="HNH"/>
</dbReference>
<dbReference type="GO" id="GO:0004519">
    <property type="term" value="F:endonuclease activity"/>
    <property type="evidence" value="ECO:0007669"/>
    <property type="project" value="UniProtKB-KW"/>
</dbReference>
<protein>
    <submittedName>
        <fullName evidence="2">HNH endonuclease</fullName>
    </submittedName>
</protein>
<keyword evidence="2" id="KW-0255">Endonuclease</keyword>
<name>A0A6P2CE90_9NOCA</name>
<dbReference type="AlphaFoldDB" id="A0A6P2CE90"/>
<dbReference type="EMBL" id="QRCM01000001">
    <property type="protein sequence ID" value="TXG90682.1"/>
    <property type="molecule type" value="Genomic_DNA"/>
</dbReference>
<keyword evidence="2" id="KW-0378">Hydrolase</keyword>
<dbReference type="GO" id="GO:0008270">
    <property type="term" value="F:zinc ion binding"/>
    <property type="evidence" value="ECO:0007669"/>
    <property type="project" value="InterPro"/>
</dbReference>
<dbReference type="GO" id="GO:0003676">
    <property type="term" value="F:nucleic acid binding"/>
    <property type="evidence" value="ECO:0007669"/>
    <property type="project" value="InterPro"/>
</dbReference>
<evidence type="ECO:0000313" key="3">
    <source>
        <dbReference type="Proteomes" id="UP000471120"/>
    </source>
</evidence>
<feature type="domain" description="HNH nuclease" evidence="1">
    <location>
        <begin position="150"/>
        <end position="209"/>
    </location>
</feature>
<evidence type="ECO:0000259" key="1">
    <source>
        <dbReference type="SMART" id="SM00507"/>
    </source>
</evidence>
<evidence type="ECO:0000313" key="2">
    <source>
        <dbReference type="EMBL" id="TXG90682.1"/>
    </source>
</evidence>
<dbReference type="Proteomes" id="UP000471120">
    <property type="component" value="Unassembled WGS sequence"/>
</dbReference>
<comment type="caution">
    <text evidence="2">The sequence shown here is derived from an EMBL/GenBank/DDBJ whole genome shotgun (WGS) entry which is preliminary data.</text>
</comment>
<reference evidence="2 3" key="1">
    <citation type="submission" date="2018-07" db="EMBL/GenBank/DDBJ databases">
        <title>Genome sequence of Rhodococcus rhodnii ATCC 35071 from Rhodnius prolixus.</title>
        <authorList>
            <person name="Patel V."/>
            <person name="Vogel K.J."/>
        </authorList>
    </citation>
    <scope>NUCLEOTIDE SEQUENCE [LARGE SCALE GENOMIC DNA]</scope>
    <source>
        <strain evidence="2 3">ATCC 35071</strain>
    </source>
</reference>
<sequence>MSRRPDGTLHGTHYDKNCARCGTPFRTRKPQAKHCSRRCVNLARYDTIGRKTDTEPSRSRRVWIRDCDLCRAPFVARTDKTTLCPTCTRAPRSCRVFITDCAHCGRTFATRYTISTCSDECTEARRRDGKRAGKLRRRALQRSAFVANVSPRSVYERDGWRCHLCRKPINRNAQAPHPKAPTIDHVIPLAAGGTHEPANCRAAHFLCNARKSHRGGGEQLLLLA</sequence>
<dbReference type="CDD" id="cd00085">
    <property type="entry name" value="HNHc"/>
    <property type="match status" value="1"/>
</dbReference>
<proteinExistence type="predicted"/>
<dbReference type="InterPro" id="IPR003615">
    <property type="entry name" value="HNH_nuc"/>
</dbReference>
<gene>
    <name evidence="2" type="ORF">DW322_11220</name>
</gene>
<organism evidence="2 3">
    <name type="scientific">Rhodococcus rhodnii</name>
    <dbReference type="NCBI Taxonomy" id="38312"/>
    <lineage>
        <taxon>Bacteria</taxon>
        <taxon>Bacillati</taxon>
        <taxon>Actinomycetota</taxon>
        <taxon>Actinomycetes</taxon>
        <taxon>Mycobacteriales</taxon>
        <taxon>Nocardiaceae</taxon>
        <taxon>Rhodococcus</taxon>
    </lineage>
</organism>
<dbReference type="RefSeq" id="WP_040772187.1">
    <property type="nucleotide sequence ID" value="NZ_QRCM01000001.1"/>
</dbReference>
<dbReference type="SMART" id="SM00507">
    <property type="entry name" value="HNHc"/>
    <property type="match status" value="1"/>
</dbReference>
<accession>A0A6P2CE90</accession>
<dbReference type="Pfam" id="PF01844">
    <property type="entry name" value="HNH"/>
    <property type="match status" value="1"/>
</dbReference>
<dbReference type="Gene3D" id="1.10.30.50">
    <property type="match status" value="1"/>
</dbReference>